<reference evidence="2" key="1">
    <citation type="submission" date="2004-08" db="EMBL/GenBank/DDBJ databases">
        <authorList>
            <person name="Town C.D."/>
        </authorList>
    </citation>
    <scope>NUCLEOTIDE SEQUENCE</scope>
</reference>
<name>A2Q1N5_MEDTR</name>
<gene>
    <name evidence="2" type="ORF">MtrDRAFT_AC148970g19v2</name>
</gene>
<organism evidence="2">
    <name type="scientific">Medicago truncatula</name>
    <name type="common">Barrel medic</name>
    <name type="synonym">Medicago tribuloides</name>
    <dbReference type="NCBI Taxonomy" id="3880"/>
    <lineage>
        <taxon>Eukaryota</taxon>
        <taxon>Viridiplantae</taxon>
        <taxon>Streptophyta</taxon>
        <taxon>Embryophyta</taxon>
        <taxon>Tracheophyta</taxon>
        <taxon>Spermatophyta</taxon>
        <taxon>Magnoliopsida</taxon>
        <taxon>eudicotyledons</taxon>
        <taxon>Gunneridae</taxon>
        <taxon>Pentapetalae</taxon>
        <taxon>rosids</taxon>
        <taxon>fabids</taxon>
        <taxon>Fabales</taxon>
        <taxon>Fabaceae</taxon>
        <taxon>Papilionoideae</taxon>
        <taxon>50 kb inversion clade</taxon>
        <taxon>NPAAA clade</taxon>
        <taxon>Hologalegina</taxon>
        <taxon>IRL clade</taxon>
        <taxon>Trifolieae</taxon>
        <taxon>Medicago</taxon>
    </lineage>
</organism>
<evidence type="ECO:0000313" key="2">
    <source>
        <dbReference type="EMBL" id="ABN05852.1"/>
    </source>
</evidence>
<protein>
    <submittedName>
        <fullName evidence="2">Uncharacterized protein</fullName>
    </submittedName>
</protein>
<dbReference type="AlphaFoldDB" id="A2Q1N5"/>
<evidence type="ECO:0000256" key="1">
    <source>
        <dbReference type="SAM" id="MobiDB-lite"/>
    </source>
</evidence>
<dbReference type="EMBL" id="AC148970">
    <property type="protein sequence ID" value="ABN05852.1"/>
    <property type="molecule type" value="Genomic_DNA"/>
</dbReference>
<sequence length="74" mass="8414">MANTSFSFALQNVTDEVVENRRETLVEPEFEVVAHYTPSPPKHIEHVENTEQNNHIQANVHSSNSSQEENVPKT</sequence>
<feature type="region of interest" description="Disordered" evidence="1">
    <location>
        <begin position="39"/>
        <end position="74"/>
    </location>
</feature>
<accession>A2Q1N5</accession>
<feature type="compositionally biased region" description="Polar residues" evidence="1">
    <location>
        <begin position="50"/>
        <end position="74"/>
    </location>
</feature>
<proteinExistence type="predicted"/>
<reference evidence="2" key="2">
    <citation type="submission" date="2007-03" db="EMBL/GenBank/DDBJ databases">
        <authorList>
            <consortium name="The International Medicago Genome Annotation Group"/>
        </authorList>
    </citation>
    <scope>NUCLEOTIDE SEQUENCE</scope>
</reference>